<dbReference type="KEGG" id="tsy:THSYN_30820"/>
<dbReference type="Pfam" id="PF05973">
    <property type="entry name" value="Gp49"/>
    <property type="match status" value="1"/>
</dbReference>
<dbReference type="EMBL" id="CP020371">
    <property type="protein sequence ID" value="AUB85297.1"/>
    <property type="molecule type" value="Genomic_DNA"/>
</dbReference>
<reference evidence="1 2" key="1">
    <citation type="submission" date="2017-03" db="EMBL/GenBank/DDBJ databases">
        <title>Complete genome sequence of Candidatus 'Thiodictyon syntrophicum' sp. nov. strain Cad16T, a photolithoautotroph purple sulfur bacterium isolated from an alpine meromictic lake.</title>
        <authorList>
            <person name="Luedin S.M."/>
            <person name="Pothier J.F."/>
            <person name="Danza F."/>
            <person name="Storelli N."/>
            <person name="Wittwer M."/>
            <person name="Tonolla M."/>
        </authorList>
    </citation>
    <scope>NUCLEOTIDE SEQUENCE [LARGE SCALE GENOMIC DNA]</scope>
    <source>
        <strain evidence="1 2">Cad16T</strain>
        <plasmid evidence="2">Plasmid pts417</plasmid>
    </source>
</reference>
<dbReference type="InterPro" id="IPR009241">
    <property type="entry name" value="HigB-like"/>
</dbReference>
<geneLocation type="plasmid" evidence="2">
    <name>pts417</name>
</geneLocation>
<organism evidence="1 2">
    <name type="scientific">Candidatus Thiodictyon syntrophicum</name>
    <dbReference type="NCBI Taxonomy" id="1166950"/>
    <lineage>
        <taxon>Bacteria</taxon>
        <taxon>Pseudomonadati</taxon>
        <taxon>Pseudomonadota</taxon>
        <taxon>Gammaproteobacteria</taxon>
        <taxon>Chromatiales</taxon>
        <taxon>Chromatiaceae</taxon>
        <taxon>Thiodictyon</taxon>
    </lineage>
</organism>
<dbReference type="Proteomes" id="UP000232638">
    <property type="component" value="Plasmid pTs417"/>
</dbReference>
<accession>A0A2K8UID4</accession>
<evidence type="ECO:0000313" key="2">
    <source>
        <dbReference type="Proteomes" id="UP000232638"/>
    </source>
</evidence>
<sequence>MMDDQKRVTVAFYRTNLGREPVREWLKALDPADRKIVGDDLQTLEYGWPLGMPLCRAIRSHKGLWEVRSNLSSGRIARVLFCMVGGRMVLLHAFIKKTQKTPDHELNVAAKRMKGEKDD</sequence>
<keyword evidence="1" id="KW-0614">Plasmid</keyword>
<keyword evidence="2" id="KW-1185">Reference proteome</keyword>
<dbReference type="OrthoDB" id="3233388at2"/>
<protein>
    <recommendedName>
        <fullName evidence="3">Type II toxin-antitoxin system RelE/ParE family toxin</fullName>
    </recommendedName>
</protein>
<evidence type="ECO:0000313" key="1">
    <source>
        <dbReference type="EMBL" id="AUB85297.1"/>
    </source>
</evidence>
<dbReference type="AlphaFoldDB" id="A0A2K8UID4"/>
<evidence type="ECO:0008006" key="3">
    <source>
        <dbReference type="Google" id="ProtNLM"/>
    </source>
</evidence>
<proteinExistence type="predicted"/>
<dbReference type="RefSeq" id="WP_100922931.1">
    <property type="nucleotide sequence ID" value="NZ_CP020371.1"/>
</dbReference>
<name>A0A2K8UID4_9GAMM</name>
<gene>
    <name evidence="1" type="ORF">THSYN_30820</name>
</gene>